<evidence type="ECO:0000259" key="2">
    <source>
        <dbReference type="PROSITE" id="PS50142"/>
    </source>
</evidence>
<dbReference type="InterPro" id="IPR036389">
    <property type="entry name" value="RNase_III_sf"/>
</dbReference>
<dbReference type="Gene3D" id="1.10.1520.10">
    <property type="entry name" value="Ribonuclease III domain"/>
    <property type="match status" value="1"/>
</dbReference>
<sequence length="250" mass="28233">MSAYPFHKDSRLKNVHHSLLTHVHSSHFALILPSLSTDKWSLILSNPDERERLEFVGDRIIGAIVAQELYKLKPKQGPGFYTNALAVLVCNATFAHIMHRLGHYNIMTGIKPAGDAFETIMAAYKQESGQEAFETYVRDSFRPLIWIVCRSYDKARALHTIGNKKTNNHPLVSRSWTKSKAPQDPKPRYMSPSTRRRDSLPVIIDLTLDDDDDAHVQGPQTSQASSTSRVPSRHYLNDIVHVIAQPSLLV</sequence>
<dbReference type="CDD" id="cd00593">
    <property type="entry name" value="RIBOc"/>
    <property type="match status" value="1"/>
</dbReference>
<reference evidence="3 4" key="1">
    <citation type="journal article" date="2018" name="Evol. Lett.">
        <title>Horizontal gene cluster transfer increased hallucinogenic mushroom diversity.</title>
        <authorList>
            <person name="Reynolds H.T."/>
            <person name="Vijayakumar V."/>
            <person name="Gluck-Thaler E."/>
            <person name="Korotkin H.B."/>
            <person name="Matheny P.B."/>
            <person name="Slot J.C."/>
        </authorList>
    </citation>
    <scope>NUCLEOTIDE SEQUENCE [LARGE SCALE GENOMIC DNA]</scope>
    <source>
        <strain evidence="3 4">2629</strain>
    </source>
</reference>
<dbReference type="Pfam" id="PF00636">
    <property type="entry name" value="Ribonuclease_3"/>
    <property type="match status" value="1"/>
</dbReference>
<dbReference type="SMART" id="SM00535">
    <property type="entry name" value="RIBOc"/>
    <property type="match status" value="1"/>
</dbReference>
<dbReference type="OrthoDB" id="416741at2759"/>
<dbReference type="SUPFAM" id="SSF69065">
    <property type="entry name" value="RNase III domain-like"/>
    <property type="match status" value="1"/>
</dbReference>
<feature type="compositionally biased region" description="Polar residues" evidence="1">
    <location>
        <begin position="218"/>
        <end position="230"/>
    </location>
</feature>
<dbReference type="Proteomes" id="UP000284842">
    <property type="component" value="Unassembled WGS sequence"/>
</dbReference>
<dbReference type="STRING" id="181874.A0A409VE26"/>
<feature type="domain" description="RNase III" evidence="2">
    <location>
        <begin position="12"/>
        <end position="129"/>
    </location>
</feature>
<organism evidence="3 4">
    <name type="scientific">Panaeolus cyanescens</name>
    <dbReference type="NCBI Taxonomy" id="181874"/>
    <lineage>
        <taxon>Eukaryota</taxon>
        <taxon>Fungi</taxon>
        <taxon>Dikarya</taxon>
        <taxon>Basidiomycota</taxon>
        <taxon>Agaricomycotina</taxon>
        <taxon>Agaricomycetes</taxon>
        <taxon>Agaricomycetidae</taxon>
        <taxon>Agaricales</taxon>
        <taxon>Agaricineae</taxon>
        <taxon>Galeropsidaceae</taxon>
        <taxon>Panaeolus</taxon>
    </lineage>
</organism>
<gene>
    <name evidence="3" type="ORF">CVT24_000541</name>
</gene>
<dbReference type="InParanoid" id="A0A409VE26"/>
<dbReference type="GO" id="GO:0006396">
    <property type="term" value="P:RNA processing"/>
    <property type="evidence" value="ECO:0007669"/>
    <property type="project" value="InterPro"/>
</dbReference>
<feature type="compositionally biased region" description="Polar residues" evidence="1">
    <location>
        <begin position="164"/>
        <end position="180"/>
    </location>
</feature>
<accession>A0A409VE26</accession>
<feature type="region of interest" description="Disordered" evidence="1">
    <location>
        <begin position="211"/>
        <end position="230"/>
    </location>
</feature>
<proteinExistence type="predicted"/>
<dbReference type="PROSITE" id="PS00517">
    <property type="entry name" value="RNASE_3_1"/>
    <property type="match status" value="1"/>
</dbReference>
<name>A0A409VE26_9AGAR</name>
<dbReference type="EMBL" id="NHTK01006137">
    <property type="protein sequence ID" value="PPQ62847.1"/>
    <property type="molecule type" value="Genomic_DNA"/>
</dbReference>
<dbReference type="PROSITE" id="PS50142">
    <property type="entry name" value="RNASE_3_2"/>
    <property type="match status" value="1"/>
</dbReference>
<dbReference type="AlphaFoldDB" id="A0A409VE26"/>
<comment type="caution">
    <text evidence="3">The sequence shown here is derived from an EMBL/GenBank/DDBJ whole genome shotgun (WGS) entry which is preliminary data.</text>
</comment>
<evidence type="ECO:0000256" key="1">
    <source>
        <dbReference type="SAM" id="MobiDB-lite"/>
    </source>
</evidence>
<feature type="region of interest" description="Disordered" evidence="1">
    <location>
        <begin position="164"/>
        <end position="195"/>
    </location>
</feature>
<evidence type="ECO:0000313" key="4">
    <source>
        <dbReference type="Proteomes" id="UP000284842"/>
    </source>
</evidence>
<protein>
    <recommendedName>
        <fullName evidence="2">RNase III domain-containing protein</fullName>
    </recommendedName>
</protein>
<dbReference type="InterPro" id="IPR000999">
    <property type="entry name" value="RNase_III_dom"/>
</dbReference>
<keyword evidence="4" id="KW-1185">Reference proteome</keyword>
<evidence type="ECO:0000313" key="3">
    <source>
        <dbReference type="EMBL" id="PPQ62847.1"/>
    </source>
</evidence>
<dbReference type="GO" id="GO:0004525">
    <property type="term" value="F:ribonuclease III activity"/>
    <property type="evidence" value="ECO:0007669"/>
    <property type="project" value="InterPro"/>
</dbReference>